<dbReference type="InterPro" id="IPR046335">
    <property type="entry name" value="LacI/GalR-like_sensor"/>
</dbReference>
<dbReference type="Gene3D" id="3.40.50.2300">
    <property type="match status" value="2"/>
</dbReference>
<dbReference type="SMART" id="SM00354">
    <property type="entry name" value="HTH_LACI"/>
    <property type="match status" value="1"/>
</dbReference>
<feature type="domain" description="HTH lacI-type" evidence="5">
    <location>
        <begin position="8"/>
        <end position="62"/>
    </location>
</feature>
<dbReference type="EMBL" id="JBHTMK010000018">
    <property type="protein sequence ID" value="MFD1366489.1"/>
    <property type="molecule type" value="Genomic_DNA"/>
</dbReference>
<dbReference type="PANTHER" id="PTHR30146:SF153">
    <property type="entry name" value="LACTOSE OPERON REPRESSOR"/>
    <property type="match status" value="1"/>
</dbReference>
<evidence type="ECO:0000256" key="2">
    <source>
        <dbReference type="ARBA" id="ARBA00023125"/>
    </source>
</evidence>
<feature type="compositionally biased region" description="Pro residues" evidence="4">
    <location>
        <begin position="336"/>
        <end position="385"/>
    </location>
</feature>
<keyword evidence="7" id="KW-1185">Reference proteome</keyword>
<accession>A0ABW4A6V0</accession>
<dbReference type="Pfam" id="PF13377">
    <property type="entry name" value="Peripla_BP_3"/>
    <property type="match status" value="1"/>
</dbReference>
<comment type="caution">
    <text evidence="6">The sequence shown here is derived from an EMBL/GenBank/DDBJ whole genome shotgun (WGS) entry which is preliminary data.</text>
</comment>
<sequence length="385" mass="40341">MTKSDGSATIALIASDVGVSVTTVSKVLNGRSDVAARTRELVEASLQRHGYRRRSRRPPAVTGHVDLVFHEFDTAWAMEVIRGVEEVTSPARVELVISQLGGRHRPPRHWADDVLHRSPLGVLLVLCHPTESQRRLLARQRIPFVVLDTDSATAASVPTVGSNNFNGGLLATRHLIELGHRRIAVVSGPADVLCSRARVAGFRSAHDEAGLPVDPAFVRYGAFTGQAGYEHGMQLLGSADRPTAVFAGSDTQAMGMIRAARRLGLAVPADVSIVGYDNVPISAWAATPLTTVDQHVADMAGTAARMLLDLARGIDVPTTRIDLVTELIVRETTGPPASPSAGPLPAPAPSAGPLPAPAPSVSPSPAVSPAPAPSVSPSPSPSPFA</sequence>
<dbReference type="InterPro" id="IPR000843">
    <property type="entry name" value="HTH_LacI"/>
</dbReference>
<dbReference type="Pfam" id="PF00356">
    <property type="entry name" value="LacI"/>
    <property type="match status" value="1"/>
</dbReference>
<dbReference type="Proteomes" id="UP001597183">
    <property type="component" value="Unassembled WGS sequence"/>
</dbReference>
<name>A0ABW4A6V0_9ACTN</name>
<dbReference type="SUPFAM" id="SSF47413">
    <property type="entry name" value="lambda repressor-like DNA-binding domains"/>
    <property type="match status" value="1"/>
</dbReference>
<evidence type="ECO:0000256" key="3">
    <source>
        <dbReference type="ARBA" id="ARBA00023163"/>
    </source>
</evidence>
<reference evidence="7" key="1">
    <citation type="journal article" date="2019" name="Int. J. Syst. Evol. Microbiol.">
        <title>The Global Catalogue of Microorganisms (GCM) 10K type strain sequencing project: providing services to taxonomists for standard genome sequencing and annotation.</title>
        <authorList>
            <consortium name="The Broad Institute Genomics Platform"/>
            <consortium name="The Broad Institute Genome Sequencing Center for Infectious Disease"/>
            <person name="Wu L."/>
            <person name="Ma J."/>
        </authorList>
    </citation>
    <scope>NUCLEOTIDE SEQUENCE [LARGE SCALE GENOMIC DNA]</scope>
    <source>
        <strain evidence="7">CCM 7526</strain>
    </source>
</reference>
<evidence type="ECO:0000313" key="7">
    <source>
        <dbReference type="Proteomes" id="UP001597183"/>
    </source>
</evidence>
<evidence type="ECO:0000259" key="5">
    <source>
        <dbReference type="PROSITE" id="PS50932"/>
    </source>
</evidence>
<dbReference type="PANTHER" id="PTHR30146">
    <property type="entry name" value="LACI-RELATED TRANSCRIPTIONAL REPRESSOR"/>
    <property type="match status" value="1"/>
</dbReference>
<dbReference type="RefSeq" id="WP_317793248.1">
    <property type="nucleotide sequence ID" value="NZ_AP028461.1"/>
</dbReference>
<dbReference type="Gene3D" id="1.10.260.40">
    <property type="entry name" value="lambda repressor-like DNA-binding domains"/>
    <property type="match status" value="1"/>
</dbReference>
<organism evidence="6 7">
    <name type="scientific">Actinoplanes sichuanensis</name>
    <dbReference type="NCBI Taxonomy" id="512349"/>
    <lineage>
        <taxon>Bacteria</taxon>
        <taxon>Bacillati</taxon>
        <taxon>Actinomycetota</taxon>
        <taxon>Actinomycetes</taxon>
        <taxon>Micromonosporales</taxon>
        <taxon>Micromonosporaceae</taxon>
        <taxon>Actinoplanes</taxon>
    </lineage>
</organism>
<dbReference type="GO" id="GO:0003677">
    <property type="term" value="F:DNA binding"/>
    <property type="evidence" value="ECO:0007669"/>
    <property type="project" value="UniProtKB-KW"/>
</dbReference>
<dbReference type="InterPro" id="IPR010982">
    <property type="entry name" value="Lambda_DNA-bd_dom_sf"/>
</dbReference>
<dbReference type="PROSITE" id="PS50932">
    <property type="entry name" value="HTH_LACI_2"/>
    <property type="match status" value="1"/>
</dbReference>
<keyword evidence="2 6" id="KW-0238">DNA-binding</keyword>
<dbReference type="CDD" id="cd01392">
    <property type="entry name" value="HTH_LacI"/>
    <property type="match status" value="1"/>
</dbReference>
<dbReference type="InterPro" id="IPR028082">
    <property type="entry name" value="Peripla_BP_I"/>
</dbReference>
<feature type="region of interest" description="Disordered" evidence="4">
    <location>
        <begin position="332"/>
        <end position="385"/>
    </location>
</feature>
<gene>
    <name evidence="6" type="ORF">ACFQ5G_14135</name>
</gene>
<protein>
    <submittedName>
        <fullName evidence="6">LacI family DNA-binding transcriptional regulator</fullName>
    </submittedName>
</protein>
<evidence type="ECO:0000256" key="4">
    <source>
        <dbReference type="SAM" id="MobiDB-lite"/>
    </source>
</evidence>
<keyword evidence="3" id="KW-0804">Transcription</keyword>
<proteinExistence type="predicted"/>
<evidence type="ECO:0000256" key="1">
    <source>
        <dbReference type="ARBA" id="ARBA00023015"/>
    </source>
</evidence>
<keyword evidence="1" id="KW-0805">Transcription regulation</keyword>
<evidence type="ECO:0000313" key="6">
    <source>
        <dbReference type="EMBL" id="MFD1366489.1"/>
    </source>
</evidence>
<dbReference type="SUPFAM" id="SSF53822">
    <property type="entry name" value="Periplasmic binding protein-like I"/>
    <property type="match status" value="1"/>
</dbReference>